<dbReference type="RefSeq" id="WP_168731337.1">
    <property type="nucleotide sequence ID" value="NZ_CP052757.1"/>
</dbReference>
<dbReference type="PANTHER" id="PTHR43418">
    <property type="entry name" value="MULTIFUNCTIONAL TRYPTOPHAN BIOSYNTHESIS PROTEIN-RELATED"/>
    <property type="match status" value="1"/>
</dbReference>
<gene>
    <name evidence="3" type="ORF">FIC82_000160</name>
</gene>
<dbReference type="GO" id="GO:0004049">
    <property type="term" value="F:anthranilate synthase activity"/>
    <property type="evidence" value="ECO:0007669"/>
    <property type="project" value="TreeGrafter"/>
</dbReference>
<dbReference type="Pfam" id="PF00117">
    <property type="entry name" value="GATase"/>
    <property type="match status" value="1"/>
</dbReference>
<organism evidence="3 4">
    <name type="scientific">Cellulosimicrobium protaetiae</name>
    <dbReference type="NCBI Taxonomy" id="2587808"/>
    <lineage>
        <taxon>Bacteria</taxon>
        <taxon>Bacillati</taxon>
        <taxon>Actinomycetota</taxon>
        <taxon>Actinomycetes</taxon>
        <taxon>Micrococcales</taxon>
        <taxon>Promicromonosporaceae</taxon>
        <taxon>Cellulosimicrobium</taxon>
    </lineage>
</organism>
<evidence type="ECO:0000313" key="4">
    <source>
        <dbReference type="Proteomes" id="UP000451354"/>
    </source>
</evidence>
<dbReference type="PRINTS" id="PR00099">
    <property type="entry name" value="CPSGATASE"/>
</dbReference>
<dbReference type="InterPro" id="IPR017926">
    <property type="entry name" value="GATASE"/>
</dbReference>
<name>A0A6M5UCN5_9MICO</name>
<protein>
    <submittedName>
        <fullName evidence="3">Aminodeoxychorismate/anthranilate synthase component II</fullName>
    </submittedName>
</protein>
<sequence>MTRVVVIDNDDSFTANVSHALHAAGAGEVVVLSRRDPLAAVAQRAATHVVLGPGPGDPRVLSGLSREVARRYLGVVPMLGICLGHQILALELGARTRVLDRPTHGVVSTVRVHAPGVLGPAGSQLSVMRYHSHVVVPESLPPAATVTSRAEDDGAVMSFEDPGRVLVGVQFHPESIGTPDGVHVLARFLTTTRGASR</sequence>
<dbReference type="PRINTS" id="PR00097">
    <property type="entry name" value="ANTSNTHASEII"/>
</dbReference>
<evidence type="ECO:0000313" key="3">
    <source>
        <dbReference type="EMBL" id="QJW34848.1"/>
    </source>
</evidence>
<dbReference type="AlphaFoldDB" id="A0A6M5UCN5"/>
<dbReference type="GO" id="GO:0000162">
    <property type="term" value="P:L-tryptophan biosynthetic process"/>
    <property type="evidence" value="ECO:0007669"/>
    <property type="project" value="TreeGrafter"/>
</dbReference>
<dbReference type="CDD" id="cd01743">
    <property type="entry name" value="GATase1_Anthranilate_Synthase"/>
    <property type="match status" value="1"/>
</dbReference>
<dbReference type="SUPFAM" id="SSF52317">
    <property type="entry name" value="Class I glutamine amidotransferase-like"/>
    <property type="match status" value="1"/>
</dbReference>
<dbReference type="PANTHER" id="PTHR43418:SF8">
    <property type="entry name" value="SYNTHASE COMPONENT II, PUTATIVE-RELATED"/>
    <property type="match status" value="1"/>
</dbReference>
<proteinExistence type="predicted"/>
<reference evidence="3 4" key="1">
    <citation type="journal article" date="2022" name="Int. J. Syst. Evol. Microbiol.">
        <title>Cellulosimicrobium protaetiae sp. nov., isolated from the gut of the larva of Protaetia brevitarsis seulensis.</title>
        <authorList>
            <person name="Le Han H."/>
            <person name="Nguyen T.T.H."/>
            <person name="Li Z."/>
            <person name="Shin N.R."/>
            <person name="Kim S.G."/>
        </authorList>
    </citation>
    <scope>NUCLEOTIDE SEQUENCE [LARGE SCALE GENOMIC DNA]</scope>
    <source>
        <strain evidence="3 4">BI34</strain>
    </source>
</reference>
<dbReference type="InterPro" id="IPR006221">
    <property type="entry name" value="TrpG/PapA_dom"/>
</dbReference>
<evidence type="ECO:0000256" key="1">
    <source>
        <dbReference type="ARBA" id="ARBA00022962"/>
    </source>
</evidence>
<dbReference type="InterPro" id="IPR050472">
    <property type="entry name" value="Anth_synth/Amidotransfase"/>
</dbReference>
<accession>A0A6M5UCN5</accession>
<dbReference type="GO" id="GO:0005829">
    <property type="term" value="C:cytosol"/>
    <property type="evidence" value="ECO:0007669"/>
    <property type="project" value="TreeGrafter"/>
</dbReference>
<dbReference type="NCBIfam" id="TIGR00566">
    <property type="entry name" value="trpG_papA"/>
    <property type="match status" value="1"/>
</dbReference>
<dbReference type="InterPro" id="IPR029062">
    <property type="entry name" value="Class_I_gatase-like"/>
</dbReference>
<dbReference type="EMBL" id="CP052757">
    <property type="protein sequence ID" value="QJW34848.1"/>
    <property type="molecule type" value="Genomic_DNA"/>
</dbReference>
<dbReference type="Gene3D" id="3.40.50.880">
    <property type="match status" value="1"/>
</dbReference>
<keyword evidence="4" id="KW-1185">Reference proteome</keyword>
<dbReference type="PROSITE" id="PS51273">
    <property type="entry name" value="GATASE_TYPE_1"/>
    <property type="match status" value="1"/>
</dbReference>
<evidence type="ECO:0000259" key="2">
    <source>
        <dbReference type="Pfam" id="PF00117"/>
    </source>
</evidence>
<dbReference type="KEGG" id="cprt:FIC82_000160"/>
<dbReference type="PRINTS" id="PR00096">
    <property type="entry name" value="GATASE"/>
</dbReference>
<feature type="domain" description="Glutamine amidotransferase" evidence="2">
    <location>
        <begin position="5"/>
        <end position="189"/>
    </location>
</feature>
<keyword evidence="1" id="KW-0315">Glutamine amidotransferase</keyword>
<dbReference type="Proteomes" id="UP000451354">
    <property type="component" value="Chromosome"/>
</dbReference>